<dbReference type="GO" id="GO:0008987">
    <property type="term" value="F:quinolinate synthetase A activity"/>
    <property type="evidence" value="ECO:0007669"/>
    <property type="project" value="InterPro"/>
</dbReference>
<organism evidence="1 2">
    <name type="scientific">Candidatus Giovannonibacteria bacterium RIFCSPHIGHO2_01_FULL_45_23</name>
    <dbReference type="NCBI Taxonomy" id="1798325"/>
    <lineage>
        <taxon>Bacteria</taxon>
        <taxon>Candidatus Giovannoniibacteriota</taxon>
    </lineage>
</organism>
<dbReference type="InterPro" id="IPR036094">
    <property type="entry name" value="NadA_sf"/>
</dbReference>
<dbReference type="InterPro" id="IPR003473">
    <property type="entry name" value="NadA"/>
</dbReference>
<evidence type="ECO:0000313" key="2">
    <source>
        <dbReference type="Proteomes" id="UP000179251"/>
    </source>
</evidence>
<dbReference type="Proteomes" id="UP000179251">
    <property type="component" value="Unassembled WGS sequence"/>
</dbReference>
<dbReference type="EMBL" id="MFHD01000026">
    <property type="protein sequence ID" value="OGF61717.1"/>
    <property type="molecule type" value="Genomic_DNA"/>
</dbReference>
<protein>
    <submittedName>
        <fullName evidence="1">Uncharacterized protein</fullName>
    </submittedName>
</protein>
<sequence>MIKFAKESPQKEIIVATETGNLYPMSKAAPEKILIPANPKAVCAFMKQNTLKNLYESLRDMKYEIKVDPELARLAKAPIDKMLEIT</sequence>
<dbReference type="AlphaFoldDB" id="A0A1F5VE44"/>
<dbReference type="UniPathway" id="UPA00253">
    <property type="reaction ID" value="UER00327"/>
</dbReference>
<dbReference type="Gene3D" id="3.40.50.10800">
    <property type="entry name" value="NadA-like"/>
    <property type="match status" value="3"/>
</dbReference>
<dbReference type="GO" id="GO:0009435">
    <property type="term" value="P:NAD+ biosynthetic process"/>
    <property type="evidence" value="ECO:0007669"/>
    <property type="project" value="UniProtKB-UniPathway"/>
</dbReference>
<proteinExistence type="predicted"/>
<dbReference type="STRING" id="1798325.A2834_00750"/>
<evidence type="ECO:0000313" key="1">
    <source>
        <dbReference type="EMBL" id="OGF61717.1"/>
    </source>
</evidence>
<dbReference type="Pfam" id="PF02445">
    <property type="entry name" value="NadA"/>
    <property type="match status" value="1"/>
</dbReference>
<accession>A0A1F5VE44</accession>
<reference evidence="1 2" key="1">
    <citation type="journal article" date="2016" name="Nat. Commun.">
        <title>Thousands of microbial genomes shed light on interconnected biogeochemical processes in an aquifer system.</title>
        <authorList>
            <person name="Anantharaman K."/>
            <person name="Brown C.T."/>
            <person name="Hug L.A."/>
            <person name="Sharon I."/>
            <person name="Castelle C.J."/>
            <person name="Probst A.J."/>
            <person name="Thomas B.C."/>
            <person name="Singh A."/>
            <person name="Wilkins M.J."/>
            <person name="Karaoz U."/>
            <person name="Brodie E.L."/>
            <person name="Williams K.H."/>
            <person name="Hubbard S.S."/>
            <person name="Banfield J.F."/>
        </authorList>
    </citation>
    <scope>NUCLEOTIDE SEQUENCE [LARGE SCALE GENOMIC DNA]</scope>
</reference>
<dbReference type="GO" id="GO:0051539">
    <property type="term" value="F:4 iron, 4 sulfur cluster binding"/>
    <property type="evidence" value="ECO:0007669"/>
    <property type="project" value="InterPro"/>
</dbReference>
<dbReference type="SUPFAM" id="SSF142754">
    <property type="entry name" value="NadA-like"/>
    <property type="match status" value="1"/>
</dbReference>
<gene>
    <name evidence="1" type="ORF">A2834_00750</name>
</gene>
<comment type="caution">
    <text evidence="1">The sequence shown here is derived from an EMBL/GenBank/DDBJ whole genome shotgun (WGS) entry which is preliminary data.</text>
</comment>
<name>A0A1F5VE44_9BACT</name>